<name>A0ABU1B0D7_9BACT</name>
<dbReference type="Proteomes" id="UP001225316">
    <property type="component" value="Unassembled WGS sequence"/>
</dbReference>
<dbReference type="RefSeq" id="WP_308952782.1">
    <property type="nucleotide sequence ID" value="NZ_JARXHW010000265.1"/>
</dbReference>
<keyword evidence="1" id="KW-0812">Transmembrane</keyword>
<evidence type="ECO:0000256" key="1">
    <source>
        <dbReference type="SAM" id="Phobius"/>
    </source>
</evidence>
<comment type="caution">
    <text evidence="2">The sequence shown here is derived from an EMBL/GenBank/DDBJ whole genome shotgun (WGS) entry which is preliminary data.</text>
</comment>
<dbReference type="EMBL" id="JARXHW010000265">
    <property type="protein sequence ID" value="MDQ8209869.1"/>
    <property type="molecule type" value="Genomic_DNA"/>
</dbReference>
<organism evidence="2 3">
    <name type="scientific">Thalassobacterium maritimum</name>
    <dbReference type="NCBI Taxonomy" id="3041265"/>
    <lineage>
        <taxon>Bacteria</taxon>
        <taxon>Pseudomonadati</taxon>
        <taxon>Verrucomicrobiota</taxon>
        <taxon>Opitutia</taxon>
        <taxon>Puniceicoccales</taxon>
        <taxon>Coraliomargaritaceae</taxon>
        <taxon>Thalassobacterium</taxon>
    </lineage>
</organism>
<keyword evidence="1" id="KW-0472">Membrane</keyword>
<gene>
    <name evidence="2" type="ORF">QEH52_20290</name>
</gene>
<accession>A0ABU1B0D7</accession>
<keyword evidence="1" id="KW-1133">Transmembrane helix</keyword>
<reference evidence="2 3" key="1">
    <citation type="submission" date="2023-04" db="EMBL/GenBank/DDBJ databases">
        <title>A novel bacteria isolated from coastal sediment.</title>
        <authorList>
            <person name="Liu X.-J."/>
            <person name="Du Z.-J."/>
        </authorList>
    </citation>
    <scope>NUCLEOTIDE SEQUENCE [LARGE SCALE GENOMIC DNA]</scope>
    <source>
        <strain evidence="2 3">SDUM461003</strain>
    </source>
</reference>
<proteinExistence type="predicted"/>
<sequence>RSTEMKSITGALLIVASSIFYLARINAQPINFQSAIEFSNRISFTLFISGTGFIAWDIISNHLKRINKRASKIKKRESDGLR</sequence>
<evidence type="ECO:0000313" key="2">
    <source>
        <dbReference type="EMBL" id="MDQ8209869.1"/>
    </source>
</evidence>
<feature type="non-terminal residue" evidence="2">
    <location>
        <position position="1"/>
    </location>
</feature>
<evidence type="ECO:0000313" key="3">
    <source>
        <dbReference type="Proteomes" id="UP001225316"/>
    </source>
</evidence>
<keyword evidence="3" id="KW-1185">Reference proteome</keyword>
<feature type="transmembrane region" description="Helical" evidence="1">
    <location>
        <begin position="43"/>
        <end position="59"/>
    </location>
</feature>
<protein>
    <submittedName>
        <fullName evidence="2">Uncharacterized protein</fullName>
    </submittedName>
</protein>